<protein>
    <submittedName>
        <fullName evidence="10">(wild Malaysian banana) hypothetical protein</fullName>
    </submittedName>
</protein>
<evidence type="ECO:0000313" key="10">
    <source>
        <dbReference type="EMBL" id="CAG1852382.1"/>
    </source>
</evidence>
<dbReference type="SMART" id="SM00184">
    <property type="entry name" value="RING"/>
    <property type="match status" value="1"/>
</dbReference>
<keyword evidence="12" id="KW-1185">Reference proteome</keyword>
<dbReference type="InterPro" id="IPR001841">
    <property type="entry name" value="Znf_RING"/>
</dbReference>
<organism evidence="11 12">
    <name type="scientific">Musa acuminata subsp. malaccensis</name>
    <name type="common">Wild banana</name>
    <name type="synonym">Musa malaccensis</name>
    <dbReference type="NCBI Taxonomy" id="214687"/>
    <lineage>
        <taxon>Eukaryota</taxon>
        <taxon>Viridiplantae</taxon>
        <taxon>Streptophyta</taxon>
        <taxon>Embryophyta</taxon>
        <taxon>Tracheophyta</taxon>
        <taxon>Spermatophyta</taxon>
        <taxon>Magnoliopsida</taxon>
        <taxon>Liliopsida</taxon>
        <taxon>Zingiberales</taxon>
        <taxon>Musaceae</taxon>
        <taxon>Musa</taxon>
    </lineage>
</organism>
<evidence type="ECO:0000256" key="7">
    <source>
        <dbReference type="ARBA" id="ARBA00023136"/>
    </source>
</evidence>
<evidence type="ECO:0000256" key="8">
    <source>
        <dbReference type="PROSITE-ProRule" id="PRU00175"/>
    </source>
</evidence>
<evidence type="ECO:0000256" key="1">
    <source>
        <dbReference type="ARBA" id="ARBA00004370"/>
    </source>
</evidence>
<accession>A0A804HMN7</accession>
<dbReference type="EMBL" id="HG996476">
    <property type="protein sequence ID" value="CAG1852382.1"/>
    <property type="molecule type" value="Genomic_DNA"/>
</dbReference>
<dbReference type="Gramene" id="Ma00_t02670.1">
    <property type="protein sequence ID" value="Ma00_p02670.1"/>
    <property type="gene ID" value="Ma00_g02670"/>
</dbReference>
<dbReference type="PROSITE" id="PS50089">
    <property type="entry name" value="ZF_RING_2"/>
    <property type="match status" value="1"/>
</dbReference>
<reference evidence="10" key="1">
    <citation type="submission" date="2021-03" db="EMBL/GenBank/DDBJ databases">
        <authorList>
            <consortium name="Genoscope - CEA"/>
            <person name="William W."/>
        </authorList>
    </citation>
    <scope>NUCLEOTIDE SEQUENCE</scope>
    <source>
        <strain evidence="10">Doubled-haploid Pahang</strain>
    </source>
</reference>
<evidence type="ECO:0000256" key="5">
    <source>
        <dbReference type="ARBA" id="ARBA00022833"/>
    </source>
</evidence>
<name>A0A804HMN7_MUSAM</name>
<feature type="domain" description="RING-type" evidence="9">
    <location>
        <begin position="73"/>
        <end position="115"/>
    </location>
</feature>
<comment type="subcellular location">
    <subcellularLocation>
        <location evidence="1">Membrane</location>
    </subcellularLocation>
</comment>
<reference evidence="11" key="2">
    <citation type="submission" date="2021-05" db="UniProtKB">
        <authorList>
            <consortium name="EnsemblPlants"/>
        </authorList>
    </citation>
    <scope>IDENTIFICATION</scope>
    <source>
        <strain evidence="11">subsp. malaccensis</strain>
    </source>
</reference>
<evidence type="ECO:0000256" key="4">
    <source>
        <dbReference type="ARBA" id="ARBA00022771"/>
    </source>
</evidence>
<dbReference type="AlphaFoldDB" id="A0A804HMN7"/>
<dbReference type="PANTHER" id="PTHR46539:SF25">
    <property type="entry name" value="(WILD MALAYSIAN BANANA) HYPOTHETICAL PROTEIN"/>
    <property type="match status" value="1"/>
</dbReference>
<dbReference type="Pfam" id="PF13639">
    <property type="entry name" value="zf-RING_2"/>
    <property type="match status" value="1"/>
</dbReference>
<dbReference type="InterPro" id="IPR013083">
    <property type="entry name" value="Znf_RING/FYVE/PHD"/>
</dbReference>
<dbReference type="GO" id="GO:0008270">
    <property type="term" value="F:zinc ion binding"/>
    <property type="evidence" value="ECO:0007669"/>
    <property type="project" value="UniProtKB-KW"/>
</dbReference>
<evidence type="ECO:0000256" key="3">
    <source>
        <dbReference type="ARBA" id="ARBA00022723"/>
    </source>
</evidence>
<keyword evidence="3" id="KW-0479">Metal-binding</keyword>
<evidence type="ECO:0000313" key="12">
    <source>
        <dbReference type="Proteomes" id="UP000012960"/>
    </source>
</evidence>
<evidence type="ECO:0000313" key="11">
    <source>
        <dbReference type="EnsemblPlants" id="Ma00_p02670.1"/>
    </source>
</evidence>
<sequence length="156" mass="16316">MNAVILAAAASLLLGIGGLVLIQFCIVRRAIRRGFLGFGATAGPSDDACDGLPPQLLERLPRYDFKVGCGAECAVCLESLEVGDVCRLLPACMHAFHARCVDCWLLQKPICPTCRTSAAPGGAAIVAEVGGMRSSDPKFDLPGSVTSDSKFMFGAL</sequence>
<evidence type="ECO:0000256" key="6">
    <source>
        <dbReference type="ARBA" id="ARBA00022989"/>
    </source>
</evidence>
<dbReference type="EnsemblPlants" id="Ma00_t02670.1">
    <property type="protein sequence ID" value="Ma00_p02670.1"/>
    <property type="gene ID" value="Ma00_g02670"/>
</dbReference>
<keyword evidence="6" id="KW-1133">Transmembrane helix</keyword>
<keyword evidence="4 8" id="KW-0863">Zinc-finger</keyword>
<evidence type="ECO:0000259" key="9">
    <source>
        <dbReference type="PROSITE" id="PS50089"/>
    </source>
</evidence>
<dbReference type="Gene3D" id="3.30.40.10">
    <property type="entry name" value="Zinc/RING finger domain, C3HC4 (zinc finger)"/>
    <property type="match status" value="1"/>
</dbReference>
<keyword evidence="7" id="KW-0472">Membrane</keyword>
<proteinExistence type="predicted"/>
<gene>
    <name evidence="10" type="ORF">GSMUA_306080.1</name>
</gene>
<dbReference type="SUPFAM" id="SSF57850">
    <property type="entry name" value="RING/U-box"/>
    <property type="match status" value="1"/>
</dbReference>
<dbReference type="InParanoid" id="A0A804HMN7"/>
<dbReference type="GO" id="GO:0016020">
    <property type="term" value="C:membrane"/>
    <property type="evidence" value="ECO:0007669"/>
    <property type="project" value="UniProtKB-SubCell"/>
</dbReference>
<keyword evidence="5" id="KW-0862">Zinc</keyword>
<evidence type="ECO:0000256" key="2">
    <source>
        <dbReference type="ARBA" id="ARBA00022692"/>
    </source>
</evidence>
<dbReference type="OMA" id="RRYENDQ"/>
<keyword evidence="2" id="KW-0812">Transmembrane</keyword>
<dbReference type="Proteomes" id="UP000012960">
    <property type="component" value="Unplaced"/>
</dbReference>
<dbReference type="PANTHER" id="PTHR46539">
    <property type="entry name" value="E3 UBIQUITIN-PROTEIN LIGASE ATL42"/>
    <property type="match status" value="1"/>
</dbReference>